<reference evidence="2 3" key="2">
    <citation type="submission" date="2024-07" db="EMBL/GenBank/DDBJ databases">
        <authorList>
            <person name="Akdeniz Z."/>
        </authorList>
    </citation>
    <scope>NUCLEOTIDE SEQUENCE [LARGE SCALE GENOMIC DNA]</scope>
</reference>
<name>A0AA86TZ51_9EUKA</name>
<organism evidence="1">
    <name type="scientific">Hexamita inflata</name>
    <dbReference type="NCBI Taxonomy" id="28002"/>
    <lineage>
        <taxon>Eukaryota</taxon>
        <taxon>Metamonada</taxon>
        <taxon>Diplomonadida</taxon>
        <taxon>Hexamitidae</taxon>
        <taxon>Hexamitinae</taxon>
        <taxon>Hexamita</taxon>
    </lineage>
</organism>
<comment type="caution">
    <text evidence="1">The sequence shown here is derived from an EMBL/GenBank/DDBJ whole genome shotgun (WGS) entry which is preliminary data.</text>
</comment>
<evidence type="ECO:0000313" key="2">
    <source>
        <dbReference type="EMBL" id="CAL6084916.1"/>
    </source>
</evidence>
<dbReference type="EMBL" id="CATOUU010000613">
    <property type="protein sequence ID" value="CAI9935455.1"/>
    <property type="molecule type" value="Genomic_DNA"/>
</dbReference>
<accession>A0AA86TZ51</accession>
<gene>
    <name evidence="1" type="ORF">HINF_LOCUS23100</name>
    <name evidence="2" type="ORF">HINF_LOCUS62434</name>
</gene>
<proteinExistence type="predicted"/>
<evidence type="ECO:0000313" key="3">
    <source>
        <dbReference type="Proteomes" id="UP001642409"/>
    </source>
</evidence>
<reference evidence="1" key="1">
    <citation type="submission" date="2023-06" db="EMBL/GenBank/DDBJ databases">
        <authorList>
            <person name="Kurt Z."/>
        </authorList>
    </citation>
    <scope>NUCLEOTIDE SEQUENCE</scope>
</reference>
<sequence>MLYITLFLIEYLGDKVILYFWSIIGLCCGESEQCKQTQIKTAAEFPFLVKKQKIDEFCELCRVKYLLAQTFQLGANKISVDCQSLNRPLKIPYFYQNVRFYEVA</sequence>
<protein>
    <submittedName>
        <fullName evidence="2">Hypothetical_protein</fullName>
    </submittedName>
</protein>
<dbReference type="EMBL" id="CAXDID020000382">
    <property type="protein sequence ID" value="CAL6084916.1"/>
    <property type="molecule type" value="Genomic_DNA"/>
</dbReference>
<keyword evidence="3" id="KW-1185">Reference proteome</keyword>
<dbReference type="Proteomes" id="UP001642409">
    <property type="component" value="Unassembled WGS sequence"/>
</dbReference>
<dbReference type="AlphaFoldDB" id="A0AA86TZ51"/>
<evidence type="ECO:0000313" key="1">
    <source>
        <dbReference type="EMBL" id="CAI9935455.1"/>
    </source>
</evidence>